<evidence type="ECO:0000256" key="10">
    <source>
        <dbReference type="SAM" id="Phobius"/>
    </source>
</evidence>
<feature type="domain" description="Multidrug export protein EmrA/FarA alpha-helical hairpin" evidence="11">
    <location>
        <begin position="136"/>
        <end position="201"/>
    </location>
</feature>
<dbReference type="Gene3D" id="1.10.287.470">
    <property type="entry name" value="Helix hairpin bin"/>
    <property type="match status" value="2"/>
</dbReference>
<reference evidence="12 13" key="1">
    <citation type="journal article" date="2015" name="Stand. Genomic Sci.">
        <title>Genomic Encyclopedia of Bacterial and Archaeal Type Strains, Phase III: the genomes of soil and plant-associated and newly described type strains.</title>
        <authorList>
            <person name="Whitman W.B."/>
            <person name="Woyke T."/>
            <person name="Klenk H.P."/>
            <person name="Zhou Y."/>
            <person name="Lilburn T.G."/>
            <person name="Beck B.J."/>
            <person name="De Vos P."/>
            <person name="Vandamme P."/>
            <person name="Eisen J.A."/>
            <person name="Garrity G."/>
            <person name="Hugenholtz P."/>
            <person name="Kyrpides N.C."/>
        </authorList>
    </citation>
    <scope>NUCLEOTIDE SEQUENCE [LARGE SCALE GENOMIC DNA]</scope>
    <source>
        <strain evidence="12 13">CGMCC 1.7748</strain>
    </source>
</reference>
<dbReference type="GO" id="GO:1990961">
    <property type="term" value="P:xenobiotic detoxification by transmembrane export across the plasma membrane"/>
    <property type="evidence" value="ECO:0007669"/>
    <property type="project" value="InterPro"/>
</dbReference>
<dbReference type="AlphaFoldDB" id="A0A562KNK6"/>
<evidence type="ECO:0000256" key="4">
    <source>
        <dbReference type="ARBA" id="ARBA00022519"/>
    </source>
</evidence>
<evidence type="ECO:0000313" key="13">
    <source>
        <dbReference type="Proteomes" id="UP000316624"/>
    </source>
</evidence>
<evidence type="ECO:0000256" key="1">
    <source>
        <dbReference type="ARBA" id="ARBA00004196"/>
    </source>
</evidence>
<evidence type="ECO:0000256" key="9">
    <source>
        <dbReference type="SAM" id="MobiDB-lite"/>
    </source>
</evidence>
<dbReference type="Pfam" id="PF25885">
    <property type="entry name" value="HH_EMRA"/>
    <property type="match status" value="1"/>
</dbReference>
<proteinExistence type="predicted"/>
<keyword evidence="6 10" id="KW-1133">Transmembrane helix</keyword>
<dbReference type="GO" id="GO:0005886">
    <property type="term" value="C:plasma membrane"/>
    <property type="evidence" value="ECO:0007669"/>
    <property type="project" value="UniProtKB-SubCell"/>
</dbReference>
<dbReference type="GO" id="GO:0042910">
    <property type="term" value="F:xenobiotic transmembrane transporter activity"/>
    <property type="evidence" value="ECO:0007669"/>
    <property type="project" value="InterPro"/>
</dbReference>
<keyword evidence="3" id="KW-1003">Cell membrane</keyword>
<dbReference type="EMBL" id="VLKK01000002">
    <property type="protein sequence ID" value="TWH96813.1"/>
    <property type="molecule type" value="Genomic_DNA"/>
</dbReference>
<dbReference type="Gene3D" id="2.40.30.170">
    <property type="match status" value="1"/>
</dbReference>
<dbReference type="InterPro" id="IPR058633">
    <property type="entry name" value="EmrA/FarA_HH"/>
</dbReference>
<keyword evidence="13" id="KW-1185">Reference proteome</keyword>
<organism evidence="12 13">
    <name type="scientific">Sphingobium wenxiniae (strain DSM 21828 / CGMCC 1.7748 / JZ-1)</name>
    <dbReference type="NCBI Taxonomy" id="595605"/>
    <lineage>
        <taxon>Bacteria</taxon>
        <taxon>Pseudomonadati</taxon>
        <taxon>Pseudomonadota</taxon>
        <taxon>Alphaproteobacteria</taxon>
        <taxon>Sphingomonadales</taxon>
        <taxon>Sphingomonadaceae</taxon>
        <taxon>Sphingobium</taxon>
    </lineage>
</organism>
<sequence length="385" mass="40926">MADAAAEFETGTDQTPDAAKEDRMATRRKWLLRLLIVVLVLGAVYGVWYLLVGRNHVGTDNAYVNAEVAQVTPLISAQVVEVNVTDTQAVKKGDILVKLDATNARIAVDQAQADLAEARRRFRQTSATSGALSAQVTARGADITQARAQIATAQADFEKARIDLRRREALAPDGAVSGDELTSARKGYAAAKAALDLARAGVAQAEATRVAAAGQLAANDALVKGSTEETDPAVLAAKAKLDNAKLDLDRTIIRAPVDGVVSKRQVQVGQRVTQGSPIMTIVPVTQVYVDANFKERQLRHVKVGMPARVTSDLYGGGVVYHGRVVGFAGGTGSSMSLIPAQNATGNWIKVVQRLPLRIALDPRELAEHPLRVGLSMDVDVDISGR</sequence>
<dbReference type="Gene3D" id="2.40.50.100">
    <property type="match status" value="1"/>
</dbReference>
<evidence type="ECO:0000313" key="12">
    <source>
        <dbReference type="EMBL" id="TWH96813.1"/>
    </source>
</evidence>
<evidence type="ECO:0000256" key="6">
    <source>
        <dbReference type="ARBA" id="ARBA00022989"/>
    </source>
</evidence>
<feature type="transmembrane region" description="Helical" evidence="10">
    <location>
        <begin position="30"/>
        <end position="51"/>
    </location>
</feature>
<feature type="region of interest" description="Disordered" evidence="9">
    <location>
        <begin position="1"/>
        <end position="20"/>
    </location>
</feature>
<feature type="coiled-coil region" evidence="8">
    <location>
        <begin position="101"/>
        <end position="163"/>
    </location>
</feature>
<dbReference type="RefSeq" id="WP_145072010.1">
    <property type="nucleotide sequence ID" value="NZ_JACIIY010000008.1"/>
</dbReference>
<comment type="caution">
    <text evidence="12">The sequence shown here is derived from an EMBL/GenBank/DDBJ whole genome shotgun (WGS) entry which is preliminary data.</text>
</comment>
<dbReference type="Proteomes" id="UP000316624">
    <property type="component" value="Unassembled WGS sequence"/>
</dbReference>
<evidence type="ECO:0000256" key="5">
    <source>
        <dbReference type="ARBA" id="ARBA00022692"/>
    </source>
</evidence>
<dbReference type="SUPFAM" id="SSF111369">
    <property type="entry name" value="HlyD-like secretion proteins"/>
    <property type="match status" value="2"/>
</dbReference>
<evidence type="ECO:0000256" key="8">
    <source>
        <dbReference type="SAM" id="Coils"/>
    </source>
</evidence>
<name>A0A562KNK6_SPHWJ</name>
<evidence type="ECO:0000259" key="11">
    <source>
        <dbReference type="Pfam" id="PF25885"/>
    </source>
</evidence>
<evidence type="ECO:0000256" key="3">
    <source>
        <dbReference type="ARBA" id="ARBA00022475"/>
    </source>
</evidence>
<keyword evidence="7 10" id="KW-0472">Membrane</keyword>
<keyword evidence="8" id="KW-0175">Coiled coil</keyword>
<dbReference type="PANTHER" id="PTHR30386">
    <property type="entry name" value="MEMBRANE FUSION SUBUNIT OF EMRAB-TOLC MULTIDRUG EFFLUX PUMP"/>
    <property type="match status" value="1"/>
</dbReference>
<comment type="subcellular location">
    <subcellularLocation>
        <location evidence="1">Cell envelope</location>
    </subcellularLocation>
</comment>
<protein>
    <submittedName>
        <fullName evidence="12">Membrane fusion protein (Multidrug efflux system)</fullName>
    </submittedName>
</protein>
<keyword evidence="5 10" id="KW-0812">Transmembrane</keyword>
<dbReference type="InterPro" id="IPR050739">
    <property type="entry name" value="MFP"/>
</dbReference>
<gene>
    <name evidence="12" type="ORF">IQ35_00745</name>
</gene>
<dbReference type="InterPro" id="IPR005694">
    <property type="entry name" value="MFP_proteobact"/>
</dbReference>
<evidence type="ECO:0000256" key="2">
    <source>
        <dbReference type="ARBA" id="ARBA00022448"/>
    </source>
</evidence>
<accession>A0A562KNK6</accession>
<dbReference type="PANTHER" id="PTHR30386:SF19">
    <property type="entry name" value="MULTIDRUG EXPORT PROTEIN EMRA-RELATED"/>
    <property type="match status" value="1"/>
</dbReference>
<keyword evidence="2" id="KW-0813">Transport</keyword>
<keyword evidence="4" id="KW-0997">Cell inner membrane</keyword>
<evidence type="ECO:0000256" key="7">
    <source>
        <dbReference type="ARBA" id="ARBA00023136"/>
    </source>
</evidence>
<dbReference type="NCBIfam" id="TIGR00998">
    <property type="entry name" value="8a0101"/>
    <property type="match status" value="1"/>
</dbReference>
<dbReference type="PRINTS" id="PR01490">
    <property type="entry name" value="RTXTOXIND"/>
</dbReference>